<sequence length="174" mass="20979">MKKIIFAACALIVASASFAQGVGVSVSVGEPGFYGQIDIGHVAPPALIYSTPVLVARPAYGYVEQPLYLRVPPEHVRYWSRYCDAYHACGRHVYFVQDHWYNNVYAPQYRMHAHEWYGQHDRYEDHARYERYEDHARYERYEDHHERRYEDRHDDRRDWRNEYRGNEHGEYQYR</sequence>
<organism evidence="2 3">
    <name type="scientific">Undibacterium jejuense</name>
    <dbReference type="NCBI Taxonomy" id="1344949"/>
    <lineage>
        <taxon>Bacteria</taxon>
        <taxon>Pseudomonadati</taxon>
        <taxon>Pseudomonadota</taxon>
        <taxon>Betaproteobacteria</taxon>
        <taxon>Burkholderiales</taxon>
        <taxon>Oxalobacteraceae</taxon>
        <taxon>Undibacterium</taxon>
    </lineage>
</organism>
<reference evidence="2" key="1">
    <citation type="submission" date="2020-08" db="EMBL/GenBank/DDBJ databases">
        <title>Novel species isolated from subtropical streams in China.</title>
        <authorList>
            <person name="Lu H."/>
        </authorList>
    </citation>
    <scope>NUCLEOTIDE SEQUENCE</scope>
    <source>
        <strain evidence="2">KACC 12607</strain>
    </source>
</reference>
<feature type="chain" id="PRO_5037427149" evidence="1">
    <location>
        <begin position="20"/>
        <end position="174"/>
    </location>
</feature>
<accession>A0A923HG60</accession>
<proteinExistence type="predicted"/>
<name>A0A923HG60_9BURK</name>
<evidence type="ECO:0000256" key="1">
    <source>
        <dbReference type="SAM" id="SignalP"/>
    </source>
</evidence>
<dbReference type="Proteomes" id="UP000634011">
    <property type="component" value="Unassembled WGS sequence"/>
</dbReference>
<evidence type="ECO:0000313" key="2">
    <source>
        <dbReference type="EMBL" id="MBC3861798.1"/>
    </source>
</evidence>
<feature type="signal peptide" evidence="1">
    <location>
        <begin position="1"/>
        <end position="19"/>
    </location>
</feature>
<evidence type="ECO:0000313" key="3">
    <source>
        <dbReference type="Proteomes" id="UP000634011"/>
    </source>
</evidence>
<comment type="caution">
    <text evidence="2">The sequence shown here is derived from an EMBL/GenBank/DDBJ whole genome shotgun (WGS) entry which is preliminary data.</text>
</comment>
<gene>
    <name evidence="2" type="ORF">H8K32_06785</name>
</gene>
<dbReference type="AlphaFoldDB" id="A0A923HG60"/>
<dbReference type="EMBL" id="JACOFV010000005">
    <property type="protein sequence ID" value="MBC3861798.1"/>
    <property type="molecule type" value="Genomic_DNA"/>
</dbReference>
<dbReference type="RefSeq" id="WP_186911730.1">
    <property type="nucleotide sequence ID" value="NZ_JACOFV010000005.1"/>
</dbReference>
<keyword evidence="1" id="KW-0732">Signal</keyword>
<protein>
    <submittedName>
        <fullName evidence="2">Uncharacterized protein</fullName>
    </submittedName>
</protein>
<keyword evidence="3" id="KW-1185">Reference proteome</keyword>